<dbReference type="InterPro" id="IPR042510">
    <property type="entry name" value="CIP2A"/>
</dbReference>
<sequence>MDANNIVTAFVTSANQYTVNQTDDNLKQLQRHLEILVCLTSEECNLSYFQNRTLLSSQCITHVINVLLDASSKHPLLSRALSVLQNLLKNPHIFKTLQTTFHLQSALSTFMQNYGMSAKDPLVLLCLQILEKVTYDVKIDYIEHHFENFIKMLLTLIESESAQAVQVYLHILSNICRKNPKVQSFLCSLPNLKQIVKKLISFLNSVPSIILYSLSILLSITPYNSFGTRLWTDDHLTTTFDLIGKLMFCDDDSCVATALDLFVDLTAVKKNQLSFVKSPSLVKCLKKMCKSISEETSMKRAVLYLRFFLTVAEVPEAFQKLCSVLCVPSPNKDSGDSSQSFNIHPILVEMCAVNCNEGAPLRENSLKLVQKLLGQYNNGNFCYIEESVKLILQGIFESMQGPSLTKDQEWEGYLKAQLAVFDILAICCSSESLKIFISHHLNIHLCEEVAKFVLDKCSTDNSLCYESSVDLFLMIVEVILGLETSSVGIEQALERMLENSSAMQCLSYALTSSNNELITRAVRLMSQSKGNFSVSLLSESLLMRNVNLHRSASQSSESSSQNSFTSDFMPSAPKKPHLSRSSGKSVDFLLSKIENGLQIKDLKSSEIMDLYEHKIAMLTLKEQELQSYVDAKTAALQEADRLITQYKCRQSDADTEALRLRSMMKEYEQRSEQYATQLQVAEQKHRKTEANFLEARQKLKEMEQQQNEQKDMATSQLNRLNEQKRSLEEEKARMAEQLAAKEQEKKMLTSHLLQVEDDLRLKNKAFEDLAETLEELKKCSEKAKVNYEQERQHLQKLIEASQQAVSALEEKNETLANEMAKKTEDFLQRISDLVAEKEQLSEQLKLRDSKIEDLSESLSEKTERLQETATALDKTKANLEQTDAQRKKLQQDKKILELLCKKYEGSIEEKDSQIKTVTVELEELKKEHEEAVTDKDGQIKHLQDELAKHEYITGMIHNLTSGKLAPPK</sequence>
<dbReference type="Gene3D" id="1.25.10.10">
    <property type="entry name" value="Leucine-rich Repeat Variant"/>
    <property type="match status" value="1"/>
</dbReference>
<feature type="compositionally biased region" description="Low complexity" evidence="2">
    <location>
        <begin position="552"/>
        <end position="566"/>
    </location>
</feature>
<evidence type="ECO:0000259" key="3">
    <source>
        <dbReference type="Pfam" id="PF21044"/>
    </source>
</evidence>
<organism evidence="4 5">
    <name type="scientific">Oedothorax gibbosus</name>
    <dbReference type="NCBI Taxonomy" id="931172"/>
    <lineage>
        <taxon>Eukaryota</taxon>
        <taxon>Metazoa</taxon>
        <taxon>Ecdysozoa</taxon>
        <taxon>Arthropoda</taxon>
        <taxon>Chelicerata</taxon>
        <taxon>Arachnida</taxon>
        <taxon>Araneae</taxon>
        <taxon>Araneomorphae</taxon>
        <taxon>Entelegynae</taxon>
        <taxon>Araneoidea</taxon>
        <taxon>Linyphiidae</taxon>
        <taxon>Erigoninae</taxon>
        <taxon>Oedothorax</taxon>
    </lineage>
</organism>
<name>A0AAV6VN56_9ARAC</name>
<dbReference type="Proteomes" id="UP000827092">
    <property type="component" value="Unassembled WGS sequence"/>
</dbReference>
<dbReference type="SUPFAM" id="SSF48371">
    <property type="entry name" value="ARM repeat"/>
    <property type="match status" value="1"/>
</dbReference>
<gene>
    <name evidence="4" type="ORF">JTE90_021316</name>
</gene>
<dbReference type="PANTHER" id="PTHR23161:SF2">
    <property type="entry name" value="PROTEIN CIP2A"/>
    <property type="match status" value="1"/>
</dbReference>
<dbReference type="PANTHER" id="PTHR23161">
    <property type="entry name" value="PROTEIN CIP2A"/>
    <property type="match status" value="1"/>
</dbReference>
<reference evidence="4 5" key="1">
    <citation type="journal article" date="2022" name="Nat. Ecol. Evol.">
        <title>A masculinizing supergene underlies an exaggerated male reproductive morph in a spider.</title>
        <authorList>
            <person name="Hendrickx F."/>
            <person name="De Corte Z."/>
            <person name="Sonet G."/>
            <person name="Van Belleghem S.M."/>
            <person name="Kostlbacher S."/>
            <person name="Vangestel C."/>
        </authorList>
    </citation>
    <scope>NUCLEOTIDE SEQUENCE [LARGE SCALE GENOMIC DNA]</scope>
    <source>
        <strain evidence="4">W744_W776</strain>
    </source>
</reference>
<evidence type="ECO:0000256" key="1">
    <source>
        <dbReference type="SAM" id="Coils"/>
    </source>
</evidence>
<evidence type="ECO:0000313" key="4">
    <source>
        <dbReference type="EMBL" id="KAG8197586.1"/>
    </source>
</evidence>
<dbReference type="InterPro" id="IPR048701">
    <property type="entry name" value="CIP2A_N"/>
</dbReference>
<dbReference type="AlphaFoldDB" id="A0AAV6VN56"/>
<accession>A0AAV6VN56</accession>
<proteinExistence type="predicted"/>
<keyword evidence="1" id="KW-0175">Coiled coil</keyword>
<feature type="region of interest" description="Disordered" evidence="2">
    <location>
        <begin position="552"/>
        <end position="582"/>
    </location>
</feature>
<comment type="caution">
    <text evidence="4">The sequence shown here is derived from an EMBL/GenBank/DDBJ whole genome shotgun (WGS) entry which is preliminary data.</text>
</comment>
<protein>
    <recommendedName>
        <fullName evidence="3">CIP2A N-terminal domain-containing protein</fullName>
    </recommendedName>
</protein>
<evidence type="ECO:0000313" key="5">
    <source>
        <dbReference type="Proteomes" id="UP000827092"/>
    </source>
</evidence>
<keyword evidence="5" id="KW-1185">Reference proteome</keyword>
<feature type="coiled-coil region" evidence="1">
    <location>
        <begin position="664"/>
        <end position="945"/>
    </location>
</feature>
<feature type="domain" description="CIP2A N-terminal" evidence="3">
    <location>
        <begin position="22"/>
        <end position="545"/>
    </location>
</feature>
<dbReference type="InterPro" id="IPR016024">
    <property type="entry name" value="ARM-type_fold"/>
</dbReference>
<dbReference type="InterPro" id="IPR011989">
    <property type="entry name" value="ARM-like"/>
</dbReference>
<dbReference type="EMBL" id="JAFNEN010000053">
    <property type="protein sequence ID" value="KAG8197586.1"/>
    <property type="molecule type" value="Genomic_DNA"/>
</dbReference>
<evidence type="ECO:0000256" key="2">
    <source>
        <dbReference type="SAM" id="MobiDB-lite"/>
    </source>
</evidence>
<dbReference type="Pfam" id="PF21044">
    <property type="entry name" value="CIP2A_N"/>
    <property type="match status" value="1"/>
</dbReference>